<dbReference type="RefSeq" id="WP_201946816.1">
    <property type="nucleotide sequence ID" value="NZ_JAERRJ010000004.1"/>
</dbReference>
<dbReference type="Pfam" id="PF24088">
    <property type="entry name" value="DUF7373"/>
    <property type="match status" value="1"/>
</dbReference>
<keyword evidence="2" id="KW-0732">Signal</keyword>
<feature type="compositionally biased region" description="Polar residues" evidence="1">
    <location>
        <begin position="334"/>
        <end position="343"/>
    </location>
</feature>
<evidence type="ECO:0000313" key="6">
    <source>
        <dbReference type="Proteomes" id="UP000602198"/>
    </source>
</evidence>
<proteinExistence type="predicted"/>
<evidence type="ECO:0000259" key="4">
    <source>
        <dbReference type="Pfam" id="PF24092"/>
    </source>
</evidence>
<name>A0ABS1M385_9NOCA</name>
<organism evidence="5 6">
    <name type="scientific">Nocardia acididurans</name>
    <dbReference type="NCBI Taxonomy" id="2802282"/>
    <lineage>
        <taxon>Bacteria</taxon>
        <taxon>Bacillati</taxon>
        <taxon>Actinomycetota</taxon>
        <taxon>Actinomycetes</taxon>
        <taxon>Mycobacteriales</taxon>
        <taxon>Nocardiaceae</taxon>
        <taxon>Nocardia</taxon>
    </lineage>
</organism>
<dbReference type="EMBL" id="JAERRJ010000004">
    <property type="protein sequence ID" value="MBL1075122.1"/>
    <property type="molecule type" value="Genomic_DNA"/>
</dbReference>
<sequence>MRLKSSRMALTSCAAVTVLFTGACGSDAPTSGAEPTIDLAALDVGNMPTEPKFYGKADSIEQAKIVEAWRLANHLPLPSEIMPEVKYEPATPCAPQIFISIYSTAIDCRVKADPAALNGVATGFVAGFVTTGRSDLSSYLGYELYNLVMIFSDEKAAADAAQAMGHLDLAADAANQSVPIPKYPNAVAYTTDDLAGPGQFWSWYATSKFVIFTRIFDGVMAELKERDLPKLIERVERSIDAIAPRVAEFEATPPDKLMDLTVDPDAVLARAVPTVVADQSQNGIPGVYDRRGGLQISPSPRTDVQLFEETGVDRVAWKGGYVYRTRDSEAAQTFVRSRATTTRKSPRADSPANLPDAKCRRTAYSKYDVTYHCVVSYDRYVAEVSADQLLDAQQRIAAQYAILVNSK</sequence>
<dbReference type="InterPro" id="IPR055797">
    <property type="entry name" value="DUF7373"/>
</dbReference>
<dbReference type="Proteomes" id="UP000602198">
    <property type="component" value="Unassembled WGS sequence"/>
</dbReference>
<feature type="signal peptide" evidence="2">
    <location>
        <begin position="1"/>
        <end position="23"/>
    </location>
</feature>
<feature type="region of interest" description="Disordered" evidence="1">
    <location>
        <begin position="334"/>
        <end position="354"/>
    </location>
</feature>
<protein>
    <recommendedName>
        <fullName evidence="7">Lipoprotein</fullName>
    </recommendedName>
</protein>
<evidence type="ECO:0008006" key="7">
    <source>
        <dbReference type="Google" id="ProtNLM"/>
    </source>
</evidence>
<dbReference type="Pfam" id="PF24092">
    <property type="entry name" value="DUF7373_C"/>
    <property type="match status" value="1"/>
</dbReference>
<feature type="domain" description="DUF7373" evidence="4">
    <location>
        <begin position="268"/>
        <end position="406"/>
    </location>
</feature>
<evidence type="ECO:0000313" key="5">
    <source>
        <dbReference type="EMBL" id="MBL1075122.1"/>
    </source>
</evidence>
<accession>A0ABS1M385</accession>
<feature type="domain" description="DUF7373" evidence="3">
    <location>
        <begin position="55"/>
        <end position="261"/>
    </location>
</feature>
<comment type="caution">
    <text evidence="5">The sequence shown here is derived from an EMBL/GenBank/DDBJ whole genome shotgun (WGS) entry which is preliminary data.</text>
</comment>
<dbReference type="InterPro" id="IPR056463">
    <property type="entry name" value="DUF7373_C"/>
</dbReference>
<gene>
    <name evidence="5" type="ORF">JK358_12035</name>
</gene>
<feature type="chain" id="PRO_5045485621" description="Lipoprotein" evidence="2">
    <location>
        <begin position="24"/>
        <end position="407"/>
    </location>
</feature>
<keyword evidence="6" id="KW-1185">Reference proteome</keyword>
<evidence type="ECO:0000259" key="3">
    <source>
        <dbReference type="Pfam" id="PF24088"/>
    </source>
</evidence>
<dbReference type="PROSITE" id="PS51257">
    <property type="entry name" value="PROKAR_LIPOPROTEIN"/>
    <property type="match status" value="1"/>
</dbReference>
<evidence type="ECO:0000256" key="1">
    <source>
        <dbReference type="SAM" id="MobiDB-lite"/>
    </source>
</evidence>
<evidence type="ECO:0000256" key="2">
    <source>
        <dbReference type="SAM" id="SignalP"/>
    </source>
</evidence>
<reference evidence="5 6" key="1">
    <citation type="submission" date="2021-01" db="EMBL/GenBank/DDBJ databases">
        <title>WGS of actinomycetes isolated from Thailand.</title>
        <authorList>
            <person name="Thawai C."/>
        </authorList>
    </citation>
    <scope>NUCLEOTIDE SEQUENCE [LARGE SCALE GENOMIC DNA]</scope>
    <source>
        <strain evidence="5 6">LPG 2</strain>
    </source>
</reference>